<dbReference type="InterPro" id="IPR003965">
    <property type="entry name" value="Fatty_acid_synthase"/>
</dbReference>
<feature type="domain" description="MaoC-like" evidence="2">
    <location>
        <begin position="176"/>
        <end position="267"/>
    </location>
</feature>
<dbReference type="CDD" id="cd03441">
    <property type="entry name" value="R_hydratase_like"/>
    <property type="match status" value="1"/>
</dbReference>
<dbReference type="GO" id="GO:0006633">
    <property type="term" value="P:fatty acid biosynthetic process"/>
    <property type="evidence" value="ECO:0007669"/>
    <property type="project" value="InterPro"/>
</dbReference>
<organism evidence="4 5">
    <name type="scientific">Aeromicrobium marinum DSM 15272</name>
    <dbReference type="NCBI Taxonomy" id="585531"/>
    <lineage>
        <taxon>Bacteria</taxon>
        <taxon>Bacillati</taxon>
        <taxon>Actinomycetota</taxon>
        <taxon>Actinomycetes</taxon>
        <taxon>Propionibacteriales</taxon>
        <taxon>Nocardioidaceae</taxon>
        <taxon>Aeromicrobium</taxon>
    </lineage>
</organism>
<dbReference type="GO" id="GO:0003857">
    <property type="term" value="F:(3S)-3-hydroxyacyl-CoA dehydrogenase (NAD+) activity"/>
    <property type="evidence" value="ECO:0007669"/>
    <property type="project" value="TreeGrafter"/>
</dbReference>
<dbReference type="SUPFAM" id="SSF54637">
    <property type="entry name" value="Thioesterase/thiol ester dehydrase-isomerase"/>
    <property type="match status" value="2"/>
</dbReference>
<dbReference type="GO" id="GO:0005835">
    <property type="term" value="C:fatty acid synthase complex"/>
    <property type="evidence" value="ECO:0007669"/>
    <property type="project" value="InterPro"/>
</dbReference>
<accession>E2SD99</accession>
<evidence type="ECO:0000256" key="1">
    <source>
        <dbReference type="ARBA" id="ARBA00005254"/>
    </source>
</evidence>
<comment type="caution">
    <text evidence="4">The sequence shown here is derived from an EMBL/GenBank/DDBJ whole genome shotgun (WGS) entry which is preliminary data.</text>
</comment>
<dbReference type="AlphaFoldDB" id="E2SD99"/>
<feature type="domain" description="FAS1-like dehydratase" evidence="3">
    <location>
        <begin position="25"/>
        <end position="144"/>
    </location>
</feature>
<proteinExistence type="inferred from homology"/>
<dbReference type="eggNOG" id="COG3777">
    <property type="taxonomic scope" value="Bacteria"/>
</dbReference>
<dbReference type="Pfam" id="PF13452">
    <property type="entry name" value="FAS1_DH_region"/>
    <property type="match status" value="1"/>
</dbReference>
<evidence type="ECO:0000259" key="3">
    <source>
        <dbReference type="Pfam" id="PF13452"/>
    </source>
</evidence>
<name>E2SD99_9ACTN</name>
<dbReference type="EMBL" id="ACLF03000006">
    <property type="protein sequence ID" value="EFQ82476.1"/>
    <property type="molecule type" value="Genomic_DNA"/>
</dbReference>
<dbReference type="Pfam" id="PF01575">
    <property type="entry name" value="MaoC_dehydratas"/>
    <property type="match status" value="1"/>
</dbReference>
<evidence type="ECO:0000313" key="4">
    <source>
        <dbReference type="EMBL" id="EFQ82476.1"/>
    </source>
</evidence>
<dbReference type="PANTHER" id="PTHR13078:SF56">
    <property type="entry name" value="PEROXISOMAL MULTIFUNCTIONAL ENZYME TYPE 2"/>
    <property type="match status" value="1"/>
</dbReference>
<comment type="similarity">
    <text evidence="1">Belongs to the enoyl-CoA hydratase/isomerase family.</text>
</comment>
<protein>
    <submittedName>
        <fullName evidence="4">MaoC-like protein</fullName>
    </submittedName>
</protein>
<dbReference type="GO" id="GO:0004312">
    <property type="term" value="F:fatty acid synthase activity"/>
    <property type="evidence" value="ECO:0007669"/>
    <property type="project" value="InterPro"/>
</dbReference>
<sequence length="305" mass="32300">MRSVATVTPTTASDSPLIDDFDVDQIGVWGDPSTTEVTGDQIAAYAAATNDPHPWHLSGRQAPIVFAVVPTFTLMAERAMAPVPDHLMLRILHGEQDIRSHRPIVAGDRLTSRSRVVGIHGKSSGVVVTTAIETVDDTGAPVVSQSFAGFFRGGRWEPDAGEAFPEHALSPRVSARPADFVVQQRIDPDQTHRYAAASGDPMPIHTDDEFARAMGLPGIIAHGLCTMAFTSVGLVETVCPADPGRLSRLAVRFAGIARPGDQLSTRYFDLGAAGSDAAFGFTTMCGDDPVITDGLAVVRGQEAST</sequence>
<dbReference type="STRING" id="585531.HMPREF0063_11685"/>
<dbReference type="GO" id="GO:0044594">
    <property type="term" value="F:17-beta-hydroxysteroid dehydrogenase (NAD+) activity"/>
    <property type="evidence" value="ECO:0007669"/>
    <property type="project" value="TreeGrafter"/>
</dbReference>
<reference evidence="4" key="1">
    <citation type="submission" date="2010-08" db="EMBL/GenBank/DDBJ databases">
        <authorList>
            <person name="Muzny D."/>
            <person name="Qin X."/>
            <person name="Buhay C."/>
            <person name="Dugan-Rocha S."/>
            <person name="Ding Y."/>
            <person name="Chen G."/>
            <person name="Hawes A."/>
            <person name="Holder M."/>
            <person name="Jhangiani S."/>
            <person name="Johnson A."/>
            <person name="Khan Z."/>
            <person name="Li Z."/>
            <person name="Liu W."/>
            <person name="Liu X."/>
            <person name="Perez L."/>
            <person name="Shen H."/>
            <person name="Wang Q."/>
            <person name="Watt J."/>
            <person name="Xi L."/>
            <person name="Xin Y."/>
            <person name="Zhou J."/>
            <person name="Deng J."/>
            <person name="Jiang H."/>
            <person name="Liu Y."/>
            <person name="Qu J."/>
            <person name="Song X.-Z."/>
            <person name="Zhang L."/>
            <person name="Villasana D."/>
            <person name="Johnson A."/>
            <person name="Liu J."/>
            <person name="Liyanage D."/>
            <person name="Lorensuhewa L."/>
            <person name="Robinson T."/>
            <person name="Song A."/>
            <person name="Song B.-B."/>
            <person name="Dinh H."/>
            <person name="Thornton R."/>
            <person name="Coyle M."/>
            <person name="Francisco L."/>
            <person name="Jackson L."/>
            <person name="Javaid M."/>
            <person name="Korchina V."/>
            <person name="Kovar C."/>
            <person name="Mata R."/>
            <person name="Mathew T."/>
            <person name="Ngo R."/>
            <person name="Nguyen L."/>
            <person name="Nguyen N."/>
            <person name="Okwuonu G."/>
            <person name="Ongeri F."/>
            <person name="Pham C."/>
            <person name="Simmons D."/>
            <person name="Wilczek-Boney K."/>
            <person name="Hale W."/>
            <person name="Jakkamsetti A."/>
            <person name="Pham P."/>
            <person name="Ruth R."/>
            <person name="San Lucas F."/>
            <person name="Warren J."/>
            <person name="Zhang J."/>
            <person name="Zhao Z."/>
            <person name="Zhou C."/>
            <person name="Zhu D."/>
            <person name="Lee S."/>
            <person name="Bess C."/>
            <person name="Blankenburg K."/>
            <person name="Forbes L."/>
            <person name="Fu Q."/>
            <person name="Gubbala S."/>
            <person name="Hirani K."/>
            <person name="Jayaseelan J.C."/>
            <person name="Lara F."/>
            <person name="Munidasa M."/>
            <person name="Palculict T."/>
            <person name="Patil S."/>
            <person name="Pu L.-L."/>
            <person name="Saada N."/>
            <person name="Tang L."/>
            <person name="Weissenberger G."/>
            <person name="Zhu Y."/>
            <person name="Hemphill L."/>
            <person name="Shang Y."/>
            <person name="Youmans B."/>
            <person name="Ayvaz T."/>
            <person name="Ross M."/>
            <person name="Santibanez J."/>
            <person name="Aqrawi P."/>
            <person name="Gross S."/>
            <person name="Joshi V."/>
            <person name="Fowler G."/>
            <person name="Nazareth L."/>
            <person name="Reid J."/>
            <person name="Worley K."/>
            <person name="Petrosino J."/>
            <person name="Highlander S."/>
            <person name="Gibbs R."/>
        </authorList>
    </citation>
    <scope>NUCLEOTIDE SEQUENCE [LARGE SCALE GENOMIC DNA]</scope>
    <source>
        <strain evidence="4">DSM 15272</strain>
    </source>
</reference>
<keyword evidence="5" id="KW-1185">Reference proteome</keyword>
<gene>
    <name evidence="4" type="ORF">HMPREF0063_11685</name>
</gene>
<dbReference type="Proteomes" id="UP000003111">
    <property type="component" value="Unassembled WGS sequence"/>
</dbReference>
<dbReference type="GO" id="GO:0006635">
    <property type="term" value="P:fatty acid beta-oxidation"/>
    <property type="evidence" value="ECO:0007669"/>
    <property type="project" value="TreeGrafter"/>
</dbReference>
<dbReference type="PRINTS" id="PR01483">
    <property type="entry name" value="FASYNTHASE"/>
</dbReference>
<dbReference type="InterPro" id="IPR029069">
    <property type="entry name" value="HotDog_dom_sf"/>
</dbReference>
<dbReference type="HOGENOM" id="CLU_083010_0_0_11"/>
<evidence type="ECO:0000259" key="2">
    <source>
        <dbReference type="Pfam" id="PF01575"/>
    </source>
</evidence>
<dbReference type="Gene3D" id="3.10.129.10">
    <property type="entry name" value="Hotdog Thioesterase"/>
    <property type="match status" value="1"/>
</dbReference>
<dbReference type="PANTHER" id="PTHR13078">
    <property type="entry name" value="PEROXISOMAL MULTIFUNCTIONAL ENZYME TYPE 2-RELATED"/>
    <property type="match status" value="1"/>
</dbReference>
<dbReference type="InterPro" id="IPR039569">
    <property type="entry name" value="FAS1-like_DH_region"/>
</dbReference>
<evidence type="ECO:0000313" key="5">
    <source>
        <dbReference type="Proteomes" id="UP000003111"/>
    </source>
</evidence>
<dbReference type="InterPro" id="IPR002539">
    <property type="entry name" value="MaoC-like_dom"/>
</dbReference>
<dbReference type="GO" id="GO:0004300">
    <property type="term" value="F:enoyl-CoA hydratase activity"/>
    <property type="evidence" value="ECO:0007669"/>
    <property type="project" value="TreeGrafter"/>
</dbReference>